<keyword evidence="5" id="KW-0067">ATP-binding</keyword>
<dbReference type="Proteomes" id="UP000515860">
    <property type="component" value="Chromosome"/>
</dbReference>
<evidence type="ECO:0000256" key="3">
    <source>
        <dbReference type="ARBA" id="ARBA00022741"/>
    </source>
</evidence>
<organism evidence="9 10">
    <name type="scientific">Wansuia hejianensis</name>
    <dbReference type="NCBI Taxonomy" id="2763667"/>
    <lineage>
        <taxon>Bacteria</taxon>
        <taxon>Bacillati</taxon>
        <taxon>Bacillota</taxon>
        <taxon>Clostridia</taxon>
        <taxon>Lachnospirales</taxon>
        <taxon>Lachnospiraceae</taxon>
        <taxon>Wansuia</taxon>
    </lineage>
</organism>
<name>A0A7G9GHL0_9FIRM</name>
<dbReference type="KEGG" id="whj:H9Q79_08530"/>
<dbReference type="InterPro" id="IPR037051">
    <property type="entry name" value="4-carb_acid_sugar_kinase_N_sf"/>
</dbReference>
<dbReference type="Pfam" id="PF07005">
    <property type="entry name" value="SBD_N"/>
    <property type="match status" value="1"/>
</dbReference>
<dbReference type="GO" id="GO:0005524">
    <property type="term" value="F:ATP binding"/>
    <property type="evidence" value="ECO:0007669"/>
    <property type="project" value="UniProtKB-KW"/>
</dbReference>
<dbReference type="InterPro" id="IPR031475">
    <property type="entry name" value="NBD_C"/>
</dbReference>
<comment type="similarity">
    <text evidence="1">Belongs to the four-carbon acid sugar kinase family.</text>
</comment>
<dbReference type="InterPro" id="IPR010737">
    <property type="entry name" value="4-carb_acid_sugar_kinase_N"/>
</dbReference>
<feature type="domain" description="Four-carbon acid sugar kinase N-terminal" evidence="7">
    <location>
        <begin position="4"/>
        <end position="215"/>
    </location>
</feature>
<keyword evidence="2" id="KW-0808">Transferase</keyword>
<accession>A0A7G9GHL0</accession>
<evidence type="ECO:0000256" key="4">
    <source>
        <dbReference type="ARBA" id="ARBA00022777"/>
    </source>
</evidence>
<sequence length="420" mass="46216">MVKLVVVADDFTGALDTGIKFAEAGAQTQVILKPDFGMEEIRPDSEVLIVDAETRHLDGEAAYHIVYDLVRRCKNYGIKYFYKKTDSALRGNVGSELSAVSDAAGCSVSFVPALPKLNRITKDGIQYIDGVPVADSLFGRDPFEPVTKSAVAEVIHEGTGIEVVVVKNCKQIKRAERRAIYVYDAKSNLEMENIARELKDTLGLEATAGCAGFADCLTKVIDFSHKREVEIRRVKNLLIVCGSVNEITKRQIKYAEKAGFRRISLNVVQKLQPGYFETEEARSFLNDFYRKCSQGMPVIMDVFSHDDAVEEAAAYGRLVGVAEENIRECIVNRLGEFIDLWLGFGVDGALSLSGGDTVYAFLQRKGCKDIRPVCEIMPGAVLFETKVGERTMQVVSKSGGFGNESIFVEIADKMMVGGVV</sequence>
<keyword evidence="4 9" id="KW-0418">Kinase</keyword>
<dbReference type="SUPFAM" id="SSF142764">
    <property type="entry name" value="YgbK-like"/>
    <property type="match status" value="1"/>
</dbReference>
<gene>
    <name evidence="9" type="ORF">H9Q79_08530</name>
</gene>
<evidence type="ECO:0000256" key="6">
    <source>
        <dbReference type="ARBA" id="ARBA00023277"/>
    </source>
</evidence>
<dbReference type="GO" id="GO:0016301">
    <property type="term" value="F:kinase activity"/>
    <property type="evidence" value="ECO:0007669"/>
    <property type="project" value="UniProtKB-KW"/>
</dbReference>
<protein>
    <submittedName>
        <fullName evidence="9">Four-carbon acid sugar kinase family protein</fullName>
    </submittedName>
</protein>
<evidence type="ECO:0000256" key="1">
    <source>
        <dbReference type="ARBA" id="ARBA00005715"/>
    </source>
</evidence>
<feature type="domain" description="Four-carbon acid sugar kinase nucleotide binding" evidence="8">
    <location>
        <begin position="238"/>
        <end position="407"/>
    </location>
</feature>
<dbReference type="EMBL" id="CP060635">
    <property type="protein sequence ID" value="QNM10292.1"/>
    <property type="molecule type" value="Genomic_DNA"/>
</dbReference>
<dbReference type="Pfam" id="PF17042">
    <property type="entry name" value="NBD_C"/>
    <property type="match status" value="1"/>
</dbReference>
<evidence type="ECO:0000313" key="10">
    <source>
        <dbReference type="Proteomes" id="UP000515860"/>
    </source>
</evidence>
<keyword evidence="6" id="KW-0119">Carbohydrate metabolism</keyword>
<evidence type="ECO:0000259" key="8">
    <source>
        <dbReference type="Pfam" id="PF17042"/>
    </source>
</evidence>
<dbReference type="InterPro" id="IPR042213">
    <property type="entry name" value="NBD_C_sf"/>
</dbReference>
<evidence type="ECO:0000313" key="9">
    <source>
        <dbReference type="EMBL" id="QNM10292.1"/>
    </source>
</evidence>
<dbReference type="Gene3D" id="3.40.980.20">
    <property type="entry name" value="Four-carbon acid sugar kinase, nucleotide binding domain"/>
    <property type="match status" value="1"/>
</dbReference>
<reference evidence="9 10" key="1">
    <citation type="submission" date="2020-08" db="EMBL/GenBank/DDBJ databases">
        <authorList>
            <person name="Liu C."/>
            <person name="Sun Q."/>
        </authorList>
    </citation>
    <scope>NUCLEOTIDE SEQUENCE [LARGE SCALE GENOMIC DNA]</scope>
    <source>
        <strain evidence="9 10">NSJ-29</strain>
    </source>
</reference>
<keyword evidence="3" id="KW-0547">Nucleotide-binding</keyword>
<evidence type="ECO:0000259" key="7">
    <source>
        <dbReference type="Pfam" id="PF07005"/>
    </source>
</evidence>
<proteinExistence type="inferred from homology"/>
<dbReference type="AlphaFoldDB" id="A0A7G9GHL0"/>
<dbReference type="RefSeq" id="WP_118643187.1">
    <property type="nucleotide sequence ID" value="NZ_CP060635.1"/>
</dbReference>
<keyword evidence="10" id="KW-1185">Reference proteome</keyword>
<evidence type="ECO:0000256" key="5">
    <source>
        <dbReference type="ARBA" id="ARBA00022840"/>
    </source>
</evidence>
<evidence type="ECO:0000256" key="2">
    <source>
        <dbReference type="ARBA" id="ARBA00022679"/>
    </source>
</evidence>
<dbReference type="Gene3D" id="3.40.50.10840">
    <property type="entry name" value="Putative sugar-binding, N-terminal domain"/>
    <property type="match status" value="1"/>
</dbReference>